<dbReference type="VEuPathDB" id="FungiDB:SAPIO_CDS6873"/>
<evidence type="ECO:0000256" key="1">
    <source>
        <dbReference type="SAM" id="MobiDB-lite"/>
    </source>
</evidence>
<dbReference type="KEGG" id="sapo:SAPIO_CDS6873"/>
<dbReference type="Proteomes" id="UP000028545">
    <property type="component" value="Unassembled WGS sequence"/>
</dbReference>
<dbReference type="HOGENOM" id="CLU_824266_0_0_1"/>
<accession>A0A084G2Y7</accession>
<reference evidence="2 3" key="1">
    <citation type="journal article" date="2014" name="Genome Announc.">
        <title>Draft genome sequence of the pathogenic fungus Scedosporium apiospermum.</title>
        <authorList>
            <person name="Vandeputte P."/>
            <person name="Ghamrawi S."/>
            <person name="Rechenmann M."/>
            <person name="Iltis A."/>
            <person name="Giraud S."/>
            <person name="Fleury M."/>
            <person name="Thornton C."/>
            <person name="Delhaes L."/>
            <person name="Meyer W."/>
            <person name="Papon N."/>
            <person name="Bouchara J.P."/>
        </authorList>
    </citation>
    <scope>NUCLEOTIDE SEQUENCE [LARGE SCALE GENOMIC DNA]</scope>
    <source>
        <strain evidence="2 3">IHEM 14462</strain>
    </source>
</reference>
<feature type="region of interest" description="Disordered" evidence="1">
    <location>
        <begin position="1"/>
        <end position="23"/>
    </location>
</feature>
<comment type="caution">
    <text evidence="2">The sequence shown here is derived from an EMBL/GenBank/DDBJ whole genome shotgun (WGS) entry which is preliminary data.</text>
</comment>
<sequence>MAQSRVGQTNEADGDLGKDNPFEDAFRGHEAIRPLEQYYSEFKRQYGYPEEKMDNLACPVHKWRPELYRSITNSSCQGYGFKAVGSLNEHIKRCHKPAELEDTPKKRGAAKSDLLRLLDKDVYRKWDEAPPKRIGVKCPEDYNRHAWWDICVALDLVSSKPDPLPEKDHLAFPGPGWSDLRLFLGHLIGRGVVFEVTFPRRHNAAEAPRLELPDNSRDEIPDSAEGWLVPPGYRTAAEELNPRPDDGTKYSPGVGRFDSAYHSYDADGDFMREVYPPTGPVSGQRPALNLGWIEDFTSTMTGVGGVGGAPPALDVAIDPRVLVLDPVPIDEDSLWQP</sequence>
<keyword evidence="3" id="KW-1185">Reference proteome</keyword>
<evidence type="ECO:0000313" key="2">
    <source>
        <dbReference type="EMBL" id="KEZ41699.1"/>
    </source>
</evidence>
<proteinExistence type="predicted"/>
<dbReference type="AlphaFoldDB" id="A0A084G2Y7"/>
<dbReference type="RefSeq" id="XP_016641498.1">
    <property type="nucleotide sequence ID" value="XM_016788861.1"/>
</dbReference>
<feature type="compositionally biased region" description="Polar residues" evidence="1">
    <location>
        <begin position="1"/>
        <end position="11"/>
    </location>
</feature>
<dbReference type="EMBL" id="JOWA01000108">
    <property type="protein sequence ID" value="KEZ41699.1"/>
    <property type="molecule type" value="Genomic_DNA"/>
</dbReference>
<name>A0A084G2Y7_PSEDA</name>
<protein>
    <submittedName>
        <fullName evidence="2">Uncharacterized protein</fullName>
    </submittedName>
</protein>
<dbReference type="OrthoDB" id="4161727at2759"/>
<dbReference type="GeneID" id="27725945"/>
<evidence type="ECO:0000313" key="3">
    <source>
        <dbReference type="Proteomes" id="UP000028545"/>
    </source>
</evidence>
<gene>
    <name evidence="2" type="ORF">SAPIO_CDS6873</name>
</gene>
<organism evidence="2 3">
    <name type="scientific">Pseudallescheria apiosperma</name>
    <name type="common">Scedosporium apiospermum</name>
    <dbReference type="NCBI Taxonomy" id="563466"/>
    <lineage>
        <taxon>Eukaryota</taxon>
        <taxon>Fungi</taxon>
        <taxon>Dikarya</taxon>
        <taxon>Ascomycota</taxon>
        <taxon>Pezizomycotina</taxon>
        <taxon>Sordariomycetes</taxon>
        <taxon>Hypocreomycetidae</taxon>
        <taxon>Microascales</taxon>
        <taxon>Microascaceae</taxon>
        <taxon>Scedosporium</taxon>
    </lineage>
</organism>